<sequence length="77" mass="8091">MPKKPNVPSVERVYLECCCLSEGGGEGARDEVVVWSRESAAAEGLPAPLPPSASASPLMLPTHDHVTRALASNAHNK</sequence>
<dbReference type="AlphaFoldDB" id="A0A8S1A0P4"/>
<reference evidence="1 2" key="1">
    <citation type="submission" date="2020-04" db="EMBL/GenBank/DDBJ databases">
        <authorList>
            <person name="Wallbank WR R."/>
            <person name="Pardo Diaz C."/>
            <person name="Kozak K."/>
            <person name="Martin S."/>
            <person name="Jiggins C."/>
            <person name="Moest M."/>
            <person name="Warren A I."/>
            <person name="Byers J.R.P. K."/>
            <person name="Montejo-Kovacevich G."/>
            <person name="Yen C E."/>
        </authorList>
    </citation>
    <scope>NUCLEOTIDE SEQUENCE [LARGE SCALE GENOMIC DNA]</scope>
</reference>
<proteinExistence type="predicted"/>
<gene>
    <name evidence="1" type="ORF">APLA_LOCUS7921</name>
</gene>
<evidence type="ECO:0000313" key="1">
    <source>
        <dbReference type="EMBL" id="CAB3239700.1"/>
    </source>
</evidence>
<dbReference type="EMBL" id="CADEBC010000503">
    <property type="protein sequence ID" value="CAB3239700.1"/>
    <property type="molecule type" value="Genomic_DNA"/>
</dbReference>
<dbReference type="Proteomes" id="UP000494106">
    <property type="component" value="Unassembled WGS sequence"/>
</dbReference>
<comment type="caution">
    <text evidence="1">The sequence shown here is derived from an EMBL/GenBank/DDBJ whole genome shotgun (WGS) entry which is preliminary data.</text>
</comment>
<name>A0A8S1A0P4_ARCPL</name>
<protein>
    <submittedName>
        <fullName evidence="1">Uncharacterized protein</fullName>
    </submittedName>
</protein>
<accession>A0A8S1A0P4</accession>
<keyword evidence="2" id="KW-1185">Reference proteome</keyword>
<organism evidence="1 2">
    <name type="scientific">Arctia plantaginis</name>
    <name type="common">Wood tiger moth</name>
    <name type="synonym">Phalaena plantaginis</name>
    <dbReference type="NCBI Taxonomy" id="874455"/>
    <lineage>
        <taxon>Eukaryota</taxon>
        <taxon>Metazoa</taxon>
        <taxon>Ecdysozoa</taxon>
        <taxon>Arthropoda</taxon>
        <taxon>Hexapoda</taxon>
        <taxon>Insecta</taxon>
        <taxon>Pterygota</taxon>
        <taxon>Neoptera</taxon>
        <taxon>Endopterygota</taxon>
        <taxon>Lepidoptera</taxon>
        <taxon>Glossata</taxon>
        <taxon>Ditrysia</taxon>
        <taxon>Noctuoidea</taxon>
        <taxon>Erebidae</taxon>
        <taxon>Arctiinae</taxon>
        <taxon>Arctia</taxon>
    </lineage>
</organism>
<evidence type="ECO:0000313" key="2">
    <source>
        <dbReference type="Proteomes" id="UP000494106"/>
    </source>
</evidence>